<comment type="similarity">
    <text evidence="2">Belongs to the YbaB/EbfC family.</text>
</comment>
<keyword evidence="5" id="KW-1185">Reference proteome</keyword>
<keyword evidence="1 2" id="KW-0238">DNA-binding</keyword>
<comment type="subcellular location">
    <subcellularLocation>
        <location evidence="2">Cytoplasm</location>
        <location evidence="2">Nucleoid</location>
    </subcellularLocation>
</comment>
<evidence type="ECO:0000256" key="3">
    <source>
        <dbReference type="SAM" id="Coils"/>
    </source>
</evidence>
<proteinExistence type="inferred from homology"/>
<reference evidence="4 5" key="1">
    <citation type="submission" date="2017-05" db="EMBL/GenBank/DDBJ databases">
        <title>Genome sequence of Candidatus Fukatsuia symbiotica and Candidatus Hamiltonella defensa from Acyrthosiphon pisum strain 5D.</title>
        <authorList>
            <person name="Patel V.A."/>
            <person name="Chevignon G."/>
            <person name="Russell J.A."/>
            <person name="Oliver K.M."/>
        </authorList>
    </citation>
    <scope>NUCLEOTIDE SEQUENCE [LARGE SCALE GENOMIC DNA]</scope>
    <source>
        <strain evidence="4 5">5D</strain>
    </source>
</reference>
<organism evidence="4 5">
    <name type="scientific">Candidatus Fukatsuia symbiotica</name>
    <dbReference type="NCBI Taxonomy" id="1878942"/>
    <lineage>
        <taxon>Bacteria</taxon>
        <taxon>Pseudomonadati</taxon>
        <taxon>Pseudomonadota</taxon>
        <taxon>Gammaproteobacteria</taxon>
        <taxon>Enterobacterales</taxon>
        <taxon>Yersiniaceae</taxon>
        <taxon>Candidatus Fukatsuia</taxon>
    </lineage>
</organism>
<keyword evidence="2" id="KW-0963">Cytoplasm</keyword>
<dbReference type="Gene3D" id="3.30.1310.10">
    <property type="entry name" value="Nucleoid-associated protein YbaB-like domain"/>
    <property type="match status" value="1"/>
</dbReference>
<dbReference type="Pfam" id="PF02575">
    <property type="entry name" value="YbaB_DNA_bd"/>
    <property type="match status" value="1"/>
</dbReference>
<dbReference type="InterPro" id="IPR036894">
    <property type="entry name" value="YbaB-like_sf"/>
</dbReference>
<evidence type="ECO:0000313" key="5">
    <source>
        <dbReference type="Proteomes" id="UP000261875"/>
    </source>
</evidence>
<dbReference type="Proteomes" id="UP000261875">
    <property type="component" value="Chromosome"/>
</dbReference>
<sequence>MLNILEQAQKMQDRMQKVQETFAELEVIGESGAGLIKVTLSGTYNCKRVEIDPSLMNDGQQMLEELTAAAYNDAVKRLTALQKKKMASVVNEIPLPPGMQIPF</sequence>
<dbReference type="SUPFAM" id="SSF82607">
    <property type="entry name" value="YbaB-like"/>
    <property type="match status" value="1"/>
</dbReference>
<dbReference type="OrthoDB" id="9808738at2"/>
<dbReference type="RefSeq" id="WP_072550387.1">
    <property type="nucleotide sequence ID" value="NZ_CP021659.1"/>
</dbReference>
<dbReference type="GO" id="GO:0005829">
    <property type="term" value="C:cytosol"/>
    <property type="evidence" value="ECO:0007669"/>
    <property type="project" value="TreeGrafter"/>
</dbReference>
<gene>
    <name evidence="4" type="ORF">CCS41_00840</name>
</gene>
<evidence type="ECO:0000313" key="4">
    <source>
        <dbReference type="EMBL" id="AWK13365.1"/>
    </source>
</evidence>
<accession>A0A2U8I590</accession>
<dbReference type="NCBIfam" id="TIGR00103">
    <property type="entry name" value="DNA_YbaB_EbfC"/>
    <property type="match status" value="1"/>
</dbReference>
<comment type="subunit">
    <text evidence="2">Homodimer.</text>
</comment>
<dbReference type="STRING" id="1878942.GCA_900128755_00563"/>
<dbReference type="EMBL" id="CP021659">
    <property type="protein sequence ID" value="AWK13365.1"/>
    <property type="molecule type" value="Genomic_DNA"/>
</dbReference>
<dbReference type="KEGG" id="fsm:CCS41_00840"/>
<dbReference type="InterPro" id="IPR004401">
    <property type="entry name" value="YbaB/EbfC"/>
</dbReference>
<feature type="coiled-coil region" evidence="3">
    <location>
        <begin position="1"/>
        <end position="28"/>
    </location>
</feature>
<dbReference type="GO" id="GO:0003677">
    <property type="term" value="F:DNA binding"/>
    <property type="evidence" value="ECO:0007669"/>
    <property type="project" value="UniProtKB-UniRule"/>
</dbReference>
<dbReference type="PIRSF" id="PIRSF004555">
    <property type="entry name" value="UCP004555"/>
    <property type="match status" value="1"/>
</dbReference>
<evidence type="ECO:0000256" key="2">
    <source>
        <dbReference type="HAMAP-Rule" id="MF_00274"/>
    </source>
</evidence>
<evidence type="ECO:0000256" key="1">
    <source>
        <dbReference type="ARBA" id="ARBA00023125"/>
    </source>
</evidence>
<keyword evidence="3" id="KW-0175">Coiled coil</keyword>
<protein>
    <recommendedName>
        <fullName evidence="2">Nucleoid-associated protein CCS41_00840</fullName>
    </recommendedName>
</protein>
<dbReference type="PANTHER" id="PTHR33449">
    <property type="entry name" value="NUCLEOID-ASSOCIATED PROTEIN YBAB"/>
    <property type="match status" value="1"/>
</dbReference>
<name>A0A2U8I590_9GAMM</name>
<dbReference type="HAMAP" id="MF_00274">
    <property type="entry name" value="DNA_YbaB_EbfC"/>
    <property type="match status" value="1"/>
</dbReference>
<dbReference type="PANTHER" id="PTHR33449:SF1">
    <property type="entry name" value="NUCLEOID-ASSOCIATED PROTEIN YBAB"/>
    <property type="match status" value="1"/>
</dbReference>
<dbReference type="AlphaFoldDB" id="A0A2U8I590"/>
<comment type="function">
    <text evidence="2">Binds to DNA and alters its conformation. May be involved in regulation of gene expression, nucleoid organization and DNA protection.</text>
</comment>
<dbReference type="GO" id="GO:0043590">
    <property type="term" value="C:bacterial nucleoid"/>
    <property type="evidence" value="ECO:0007669"/>
    <property type="project" value="UniProtKB-UniRule"/>
</dbReference>